<comment type="caution">
    <text evidence="1">The sequence shown here is derived from an EMBL/GenBank/DDBJ whole genome shotgun (WGS) entry which is preliminary data.</text>
</comment>
<accession>A0AAV3X6F6</accession>
<name>A0AAV3X6F6_9CYAN</name>
<dbReference type="AlphaFoldDB" id="A0AAV3X6F6"/>
<evidence type="ECO:0000313" key="2">
    <source>
        <dbReference type="Proteomes" id="UP001050975"/>
    </source>
</evidence>
<protein>
    <submittedName>
        <fullName evidence="1">Uncharacterized protein</fullName>
    </submittedName>
</protein>
<sequence length="39" mass="4580">MEVEENAIIPSPRGTQTWGLVLLEVELIWLWKNSWVSVR</sequence>
<proteinExistence type="predicted"/>
<keyword evidence="2" id="KW-1185">Reference proteome</keyword>
<dbReference type="EMBL" id="BLAY01000009">
    <property type="protein sequence ID" value="GET36180.1"/>
    <property type="molecule type" value="Genomic_DNA"/>
</dbReference>
<dbReference type="Proteomes" id="UP001050975">
    <property type="component" value="Unassembled WGS sequence"/>
</dbReference>
<reference evidence="1" key="1">
    <citation type="submission" date="2019-10" db="EMBL/GenBank/DDBJ databases">
        <title>Draft genome sequece of Microseira wollei NIES-4236.</title>
        <authorList>
            <person name="Yamaguchi H."/>
            <person name="Suzuki S."/>
            <person name="Kawachi M."/>
        </authorList>
    </citation>
    <scope>NUCLEOTIDE SEQUENCE</scope>
    <source>
        <strain evidence="1">NIES-4236</strain>
    </source>
</reference>
<gene>
    <name evidence="1" type="ORF">MiSe_09280</name>
</gene>
<evidence type="ECO:0000313" key="1">
    <source>
        <dbReference type="EMBL" id="GET36180.1"/>
    </source>
</evidence>
<organism evidence="1 2">
    <name type="scientific">Microseira wollei NIES-4236</name>
    <dbReference type="NCBI Taxonomy" id="2530354"/>
    <lineage>
        <taxon>Bacteria</taxon>
        <taxon>Bacillati</taxon>
        <taxon>Cyanobacteriota</taxon>
        <taxon>Cyanophyceae</taxon>
        <taxon>Oscillatoriophycideae</taxon>
        <taxon>Aerosakkonematales</taxon>
        <taxon>Aerosakkonemataceae</taxon>
        <taxon>Microseira</taxon>
    </lineage>
</organism>